<dbReference type="InterPro" id="IPR003544">
    <property type="entry name" value="Cyt_c_biogenesis_CcmB"/>
</dbReference>
<sequence>MSALTQLIRREITGAWQGGGGPLMACGFLACAAVLPPLASDAGPGALVEAALPITWLALALASLLSLERLFERDLDDGSLDLLSLGPAPLEAVVLIKALAHFLANGAPLALAAPVCAVSLGAPAGAAPMILLAALIAGLGFTLTGTLGAALALGARRGGLLIAVTVLPLLIPPLIFGAAATAQAAGGGDFGPALILLIAYTLFALALTPLAGAAAVRAAQG</sequence>
<keyword evidence="10 13" id="KW-1133">Transmembrane helix</keyword>
<evidence type="ECO:0000256" key="10">
    <source>
        <dbReference type="ARBA" id="ARBA00022989"/>
    </source>
</evidence>
<evidence type="ECO:0000313" key="14">
    <source>
        <dbReference type="EMBL" id="MDO1558947.1"/>
    </source>
</evidence>
<evidence type="ECO:0000256" key="8">
    <source>
        <dbReference type="ARBA" id="ARBA00022692"/>
    </source>
</evidence>
<feature type="transmembrane region" description="Helical" evidence="13">
    <location>
        <begin position="194"/>
        <end position="216"/>
    </location>
</feature>
<comment type="subcellular location">
    <subcellularLocation>
        <location evidence="2">Cell inner membrane</location>
        <topology evidence="2">Multi-pass membrane protein</topology>
    </subcellularLocation>
</comment>
<feature type="transmembrane region" description="Helical" evidence="13">
    <location>
        <begin position="45"/>
        <end position="65"/>
    </location>
</feature>
<keyword evidence="7 12" id="KW-0997">Cell inner membrane</keyword>
<feature type="transmembrane region" description="Helical" evidence="13">
    <location>
        <begin position="130"/>
        <end position="153"/>
    </location>
</feature>
<evidence type="ECO:0000256" key="7">
    <source>
        <dbReference type="ARBA" id="ARBA00022519"/>
    </source>
</evidence>
<dbReference type="Proteomes" id="UP001169063">
    <property type="component" value="Unassembled WGS sequence"/>
</dbReference>
<dbReference type="PANTHER" id="PTHR30070">
    <property type="entry name" value="HEME EXPORTER PROTEIN B"/>
    <property type="match status" value="1"/>
</dbReference>
<evidence type="ECO:0000256" key="11">
    <source>
        <dbReference type="ARBA" id="ARBA00023136"/>
    </source>
</evidence>
<keyword evidence="8 13" id="KW-0812">Transmembrane</keyword>
<evidence type="ECO:0000256" key="12">
    <source>
        <dbReference type="PIRNR" id="PIRNR002764"/>
    </source>
</evidence>
<comment type="caution">
    <text evidence="14">The sequence shown here is derived from an EMBL/GenBank/DDBJ whole genome shotgun (WGS) entry which is preliminary data.</text>
</comment>
<evidence type="ECO:0000256" key="6">
    <source>
        <dbReference type="ARBA" id="ARBA00022475"/>
    </source>
</evidence>
<feature type="transmembrane region" description="Helical" evidence="13">
    <location>
        <begin position="21"/>
        <end position="39"/>
    </location>
</feature>
<organism evidence="14 15">
    <name type="scientific">Peiella sedimenti</name>
    <dbReference type="NCBI Taxonomy" id="3061083"/>
    <lineage>
        <taxon>Bacteria</taxon>
        <taxon>Pseudomonadati</taxon>
        <taxon>Pseudomonadota</taxon>
        <taxon>Alphaproteobacteria</taxon>
        <taxon>Caulobacterales</taxon>
        <taxon>Caulobacteraceae</taxon>
        <taxon>Peiella</taxon>
    </lineage>
</organism>
<reference evidence="14" key="1">
    <citation type="submission" date="2023-07" db="EMBL/GenBank/DDBJ databases">
        <title>Brevundimonas soil sp. nov., isolated from the soil of chemical plant.</title>
        <authorList>
            <person name="Wu N."/>
        </authorList>
    </citation>
    <scope>NUCLEOTIDE SEQUENCE</scope>
    <source>
        <strain evidence="14">XZ-24</strain>
    </source>
</reference>
<dbReference type="PANTHER" id="PTHR30070:SF1">
    <property type="entry name" value="CYTOCHROME C BIOGENESIS B-RELATED"/>
    <property type="match status" value="1"/>
</dbReference>
<comment type="function">
    <text evidence="1 12">Required for the export of heme to the periplasm for the biogenesis of c-type cytochromes.</text>
</comment>
<evidence type="ECO:0000313" key="15">
    <source>
        <dbReference type="Proteomes" id="UP001169063"/>
    </source>
</evidence>
<feature type="transmembrane region" description="Helical" evidence="13">
    <location>
        <begin position="160"/>
        <end position="182"/>
    </location>
</feature>
<dbReference type="InterPro" id="IPR026031">
    <property type="entry name" value="Cyt_c_CcmB_bac"/>
</dbReference>
<dbReference type="EMBL" id="JAUKTR010000002">
    <property type="protein sequence ID" value="MDO1558947.1"/>
    <property type="molecule type" value="Genomic_DNA"/>
</dbReference>
<feature type="transmembrane region" description="Helical" evidence="13">
    <location>
        <begin position="102"/>
        <end position="124"/>
    </location>
</feature>
<gene>
    <name evidence="14" type="ORF">Q0812_05845</name>
</gene>
<dbReference type="PIRSF" id="PIRSF002764">
    <property type="entry name" value="CcmB"/>
    <property type="match status" value="1"/>
</dbReference>
<keyword evidence="15" id="KW-1185">Reference proteome</keyword>
<dbReference type="RefSeq" id="WP_302109377.1">
    <property type="nucleotide sequence ID" value="NZ_JAUKTR010000002.1"/>
</dbReference>
<protein>
    <recommendedName>
        <fullName evidence="4 12">Heme exporter protein B</fullName>
    </recommendedName>
</protein>
<evidence type="ECO:0000256" key="1">
    <source>
        <dbReference type="ARBA" id="ARBA00002442"/>
    </source>
</evidence>
<evidence type="ECO:0000256" key="13">
    <source>
        <dbReference type="SAM" id="Phobius"/>
    </source>
</evidence>
<name>A0ABT8SK67_9CAUL</name>
<evidence type="ECO:0000256" key="2">
    <source>
        <dbReference type="ARBA" id="ARBA00004429"/>
    </source>
</evidence>
<evidence type="ECO:0000256" key="9">
    <source>
        <dbReference type="ARBA" id="ARBA00022748"/>
    </source>
</evidence>
<evidence type="ECO:0000256" key="5">
    <source>
        <dbReference type="ARBA" id="ARBA00022448"/>
    </source>
</evidence>
<comment type="similarity">
    <text evidence="3 12">Belongs to the CcmB/CycW/HelB family.</text>
</comment>
<accession>A0ABT8SK67</accession>
<proteinExistence type="inferred from homology"/>
<keyword evidence="6 12" id="KW-1003">Cell membrane</keyword>
<evidence type="ECO:0000256" key="3">
    <source>
        <dbReference type="ARBA" id="ARBA00010544"/>
    </source>
</evidence>
<keyword evidence="9 12" id="KW-0201">Cytochrome c-type biogenesis</keyword>
<dbReference type="Pfam" id="PF03379">
    <property type="entry name" value="CcmB"/>
    <property type="match status" value="1"/>
</dbReference>
<dbReference type="PRINTS" id="PR01414">
    <property type="entry name" value="CCMBBIOGNSIS"/>
</dbReference>
<keyword evidence="5 12" id="KW-0813">Transport</keyword>
<keyword evidence="11 12" id="KW-0472">Membrane</keyword>
<evidence type="ECO:0000256" key="4">
    <source>
        <dbReference type="ARBA" id="ARBA00016452"/>
    </source>
</evidence>